<keyword evidence="2" id="KW-1185">Reference proteome</keyword>
<dbReference type="EMBL" id="AMGM01000169">
    <property type="protein sequence ID" value="EKB47262.1"/>
    <property type="molecule type" value="Genomic_DNA"/>
</dbReference>
<protein>
    <submittedName>
        <fullName evidence="1">Uncharacterized protein</fullName>
    </submittedName>
</protein>
<evidence type="ECO:0000313" key="1">
    <source>
        <dbReference type="EMBL" id="EKB47262.1"/>
    </source>
</evidence>
<dbReference type="Proteomes" id="UP000004478">
    <property type="component" value="Unassembled WGS sequence"/>
</dbReference>
<sequence length="64" mass="7258">MDIRNSTVETALFIDKPERKVMEKKSIRMDFHPEGNHGAVPGEGTTKKLDFQPSILVGLSQLRY</sequence>
<accession>K1L5H9</accession>
<name>K1L5H9_CECL9</name>
<dbReference type="AlphaFoldDB" id="K1L5H9"/>
<comment type="caution">
    <text evidence="1">The sequence shown here is derived from an EMBL/GenBank/DDBJ whole genome shotgun (WGS) entry which is preliminary data.</text>
</comment>
<organism evidence="1 2">
    <name type="scientific">Cecembia lonarensis (strain CCUG 58316 / KCTC 22772 / LW9)</name>
    <dbReference type="NCBI Taxonomy" id="1225176"/>
    <lineage>
        <taxon>Bacteria</taxon>
        <taxon>Pseudomonadati</taxon>
        <taxon>Bacteroidota</taxon>
        <taxon>Cytophagia</taxon>
        <taxon>Cytophagales</taxon>
        <taxon>Cyclobacteriaceae</taxon>
        <taxon>Cecembia</taxon>
    </lineage>
</organism>
<evidence type="ECO:0000313" key="2">
    <source>
        <dbReference type="Proteomes" id="UP000004478"/>
    </source>
</evidence>
<reference evidence="1 2" key="1">
    <citation type="journal article" date="2012" name="J. Bacteriol.">
        <title>Draft Genome Sequence of Cecembia lonarensis Strain LW9T, Isolated from Lonar Lake, a Haloalkaline Lake in India.</title>
        <authorList>
            <person name="Shivaji S."/>
            <person name="Ara S."/>
            <person name="Singh A."/>
            <person name="Pinnaka A.K."/>
        </authorList>
    </citation>
    <scope>NUCLEOTIDE SEQUENCE [LARGE SCALE GENOMIC DNA]</scope>
    <source>
        <strain evidence="1 2">LW9</strain>
    </source>
</reference>
<proteinExistence type="predicted"/>
<gene>
    <name evidence="1" type="ORF">B879_04138</name>
</gene>